<name>A0ABU8VVD7_9BURK</name>
<evidence type="ECO:0000313" key="13">
    <source>
        <dbReference type="Proteomes" id="UP001363010"/>
    </source>
</evidence>
<keyword evidence="5 9" id="KW-0812">Transmembrane</keyword>
<accession>A0ABU8VVD7</accession>
<feature type="domain" description="Tripartite ATP-independent periplasmic transporters DctQ component" evidence="10">
    <location>
        <begin position="47"/>
        <end position="172"/>
    </location>
</feature>
<evidence type="ECO:0000256" key="6">
    <source>
        <dbReference type="ARBA" id="ARBA00022989"/>
    </source>
</evidence>
<dbReference type="NCBIfam" id="TIGR00786">
    <property type="entry name" value="dctM"/>
    <property type="match status" value="1"/>
</dbReference>
<proteinExistence type="predicted"/>
<feature type="transmembrane region" description="Helical" evidence="9">
    <location>
        <begin position="378"/>
        <end position="395"/>
    </location>
</feature>
<dbReference type="Pfam" id="PF04290">
    <property type="entry name" value="DctQ"/>
    <property type="match status" value="1"/>
</dbReference>
<dbReference type="InterPro" id="IPR010656">
    <property type="entry name" value="DctM"/>
</dbReference>
<evidence type="ECO:0000313" key="12">
    <source>
        <dbReference type="EMBL" id="MEJ8821194.1"/>
    </source>
</evidence>
<dbReference type="PANTHER" id="PTHR33362:SF2">
    <property type="entry name" value="TRAP TRANSPORTER LARGE PERMEASE PROTEIN"/>
    <property type="match status" value="1"/>
</dbReference>
<feature type="transmembrane region" description="Helical" evidence="9">
    <location>
        <begin position="175"/>
        <end position="195"/>
    </location>
</feature>
<protein>
    <submittedName>
        <fullName evidence="12">TRAP transporter large permease subunit</fullName>
    </submittedName>
</protein>
<dbReference type="PANTHER" id="PTHR33362">
    <property type="entry name" value="SIALIC ACID TRAP TRANSPORTER PERMEASE PROTEIN SIAT-RELATED"/>
    <property type="match status" value="1"/>
</dbReference>
<evidence type="ECO:0000256" key="2">
    <source>
        <dbReference type="ARBA" id="ARBA00022448"/>
    </source>
</evidence>
<comment type="function">
    <text evidence="8">Part of the tripartite ATP-independent periplasmic (TRAP) transport system.</text>
</comment>
<keyword evidence="3" id="KW-1003">Cell membrane</keyword>
<comment type="subcellular location">
    <subcellularLocation>
        <location evidence="1 8">Cell inner membrane</location>
        <topology evidence="1 8">Multi-pass membrane protein</topology>
    </subcellularLocation>
</comment>
<gene>
    <name evidence="12" type="ORF">WKW80_03965</name>
</gene>
<evidence type="ECO:0000256" key="5">
    <source>
        <dbReference type="ARBA" id="ARBA00022692"/>
    </source>
</evidence>
<feature type="transmembrane region" description="Helical" evidence="9">
    <location>
        <begin position="31"/>
        <end position="58"/>
    </location>
</feature>
<sequence>MQVPMQLAAQAADWPQRDPVAGRAARLLNGLYAGIAAIAAALIAGEIVLLLASVFWRYALHRPLVWSDEVATVVLIWVGVLGATLAGHGGQHIRMSALVSALPRHRDKFDSVASVATLVTLGALLPVAIEYCFSEWGLSSPALGIPNVVRHAALPVGLALMLVSELERVIRRGAWWHVAAAAVGVAVVTVGLYLFSEQVEALGHWSLLLFFVVLGVLLVTGIPIAFAFAAASALYVLCADGTPMSIVTMRFEEGMAHLILLAIPLFVALGLLLQVTGLAQAMIGFLASLLGRVRGGLNYVLIVAMYVVSGISGSKAADIAAIAPALFPDMKRRGYDEGDMAALLSASAAMSETIPPSLVLITIGSVMGISIAALFKGGLAPALVIAIALWLYVALRARKLPAPSAQQTPPREVGRLFVVALPAFGLPFVIRGAIVNGVATATEVATIGIVYALLAGWLIYRCLDPKKLYPLLVETATTSGAILLIMGTATAMAWVISQSGVSNELAALVKTLPGGRSMFLLVSICVFILVGSLLEGIPAIVLFAPLLFPASRALGIDDVHYSMVVILAMGIGLFAPPIGVGFYLACGMGKVEPGLASRHIWRYLAVVLAGLLVVAFVPQLTLLKV</sequence>
<feature type="transmembrane region" description="Helical" evidence="9">
    <location>
        <begin position="141"/>
        <end position="163"/>
    </location>
</feature>
<keyword evidence="7 9" id="KW-0472">Membrane</keyword>
<feature type="domain" description="TRAP C4-dicarboxylate transport system permease DctM subunit" evidence="11">
    <location>
        <begin position="211"/>
        <end position="620"/>
    </location>
</feature>
<feature type="transmembrane region" description="Helical" evidence="9">
    <location>
        <begin position="472"/>
        <end position="497"/>
    </location>
</feature>
<keyword evidence="2 8" id="KW-0813">Transport</keyword>
<evidence type="ECO:0000256" key="9">
    <source>
        <dbReference type="SAM" id="Phobius"/>
    </source>
</evidence>
<evidence type="ECO:0000256" key="7">
    <source>
        <dbReference type="ARBA" id="ARBA00023136"/>
    </source>
</evidence>
<dbReference type="Pfam" id="PF06808">
    <property type="entry name" value="DctM"/>
    <property type="match status" value="1"/>
</dbReference>
<feature type="transmembrane region" description="Helical" evidence="9">
    <location>
        <begin position="207"/>
        <end position="237"/>
    </location>
</feature>
<dbReference type="Proteomes" id="UP001363010">
    <property type="component" value="Unassembled WGS sequence"/>
</dbReference>
<comment type="caution">
    <text evidence="12">The sequence shown here is derived from an EMBL/GenBank/DDBJ whole genome shotgun (WGS) entry which is preliminary data.</text>
</comment>
<dbReference type="RefSeq" id="WP_340362253.1">
    <property type="nucleotide sequence ID" value="NZ_JBBKZV010000002.1"/>
</dbReference>
<feature type="transmembrane region" description="Helical" evidence="9">
    <location>
        <begin position="600"/>
        <end position="623"/>
    </location>
</feature>
<evidence type="ECO:0000259" key="11">
    <source>
        <dbReference type="Pfam" id="PF06808"/>
    </source>
</evidence>
<feature type="transmembrane region" description="Helical" evidence="9">
    <location>
        <begin position="258"/>
        <end position="287"/>
    </location>
</feature>
<keyword evidence="6 9" id="KW-1133">Transmembrane helix</keyword>
<feature type="transmembrane region" description="Helical" evidence="9">
    <location>
        <begin position="109"/>
        <end position="129"/>
    </location>
</feature>
<dbReference type="InterPro" id="IPR004681">
    <property type="entry name" value="TRAP_DctM"/>
</dbReference>
<dbReference type="EMBL" id="JBBKZV010000002">
    <property type="protein sequence ID" value="MEJ8821194.1"/>
    <property type="molecule type" value="Genomic_DNA"/>
</dbReference>
<dbReference type="InterPro" id="IPR055348">
    <property type="entry name" value="DctQ"/>
</dbReference>
<feature type="transmembrane region" description="Helical" evidence="9">
    <location>
        <begin position="70"/>
        <end position="88"/>
    </location>
</feature>
<feature type="transmembrane region" description="Helical" evidence="9">
    <location>
        <begin position="560"/>
        <end position="585"/>
    </location>
</feature>
<feature type="transmembrane region" description="Helical" evidence="9">
    <location>
        <begin position="440"/>
        <end position="460"/>
    </location>
</feature>
<keyword evidence="4 8" id="KW-0997">Cell inner membrane</keyword>
<keyword evidence="13" id="KW-1185">Reference proteome</keyword>
<feature type="transmembrane region" description="Helical" evidence="9">
    <location>
        <begin position="299"/>
        <end position="327"/>
    </location>
</feature>
<reference evidence="12 13" key="1">
    <citation type="submission" date="2024-03" db="EMBL/GenBank/DDBJ databases">
        <title>Novel species of the genus Variovorax.</title>
        <authorList>
            <person name="Liu Q."/>
            <person name="Xin Y.-H."/>
        </authorList>
    </citation>
    <scope>NUCLEOTIDE SEQUENCE [LARGE SCALE GENOMIC DNA]</scope>
    <source>
        <strain evidence="12 13">KACC 18501</strain>
    </source>
</reference>
<organism evidence="12 13">
    <name type="scientific">Variovorax humicola</name>
    <dbReference type="NCBI Taxonomy" id="1769758"/>
    <lineage>
        <taxon>Bacteria</taxon>
        <taxon>Pseudomonadati</taxon>
        <taxon>Pseudomonadota</taxon>
        <taxon>Betaproteobacteria</taxon>
        <taxon>Burkholderiales</taxon>
        <taxon>Comamonadaceae</taxon>
        <taxon>Variovorax</taxon>
    </lineage>
</organism>
<evidence type="ECO:0000259" key="10">
    <source>
        <dbReference type="Pfam" id="PF04290"/>
    </source>
</evidence>
<evidence type="ECO:0000256" key="1">
    <source>
        <dbReference type="ARBA" id="ARBA00004429"/>
    </source>
</evidence>
<feature type="transmembrane region" description="Helical" evidence="9">
    <location>
        <begin position="416"/>
        <end position="434"/>
    </location>
</feature>
<evidence type="ECO:0000256" key="4">
    <source>
        <dbReference type="ARBA" id="ARBA00022519"/>
    </source>
</evidence>
<evidence type="ECO:0000256" key="3">
    <source>
        <dbReference type="ARBA" id="ARBA00022475"/>
    </source>
</evidence>
<evidence type="ECO:0000256" key="8">
    <source>
        <dbReference type="RuleBase" id="RU369079"/>
    </source>
</evidence>
<feature type="transmembrane region" description="Helical" evidence="9">
    <location>
        <begin position="517"/>
        <end position="548"/>
    </location>
</feature>